<feature type="transmembrane region" description="Helical" evidence="5">
    <location>
        <begin position="197"/>
        <end position="215"/>
    </location>
</feature>
<dbReference type="PANTHER" id="PTHR37422">
    <property type="entry name" value="TEICHURONIC ACID BIOSYNTHESIS PROTEIN TUAE"/>
    <property type="match status" value="1"/>
</dbReference>
<feature type="domain" description="O-antigen ligase-related" evidence="6">
    <location>
        <begin position="228"/>
        <end position="371"/>
    </location>
</feature>
<keyword evidence="8" id="KW-1185">Reference proteome</keyword>
<feature type="transmembrane region" description="Helical" evidence="5">
    <location>
        <begin position="108"/>
        <end position="129"/>
    </location>
</feature>
<evidence type="ECO:0000313" key="8">
    <source>
        <dbReference type="Proteomes" id="UP000010473"/>
    </source>
</evidence>
<dbReference type="AlphaFoldDB" id="K9XUW9"/>
<evidence type="ECO:0000256" key="1">
    <source>
        <dbReference type="ARBA" id="ARBA00004141"/>
    </source>
</evidence>
<evidence type="ECO:0000256" key="2">
    <source>
        <dbReference type="ARBA" id="ARBA00022692"/>
    </source>
</evidence>
<dbReference type="PATRIC" id="fig|111780.3.peg.2932"/>
<dbReference type="InterPro" id="IPR011990">
    <property type="entry name" value="TPR-like_helical_dom_sf"/>
</dbReference>
<evidence type="ECO:0000259" key="6">
    <source>
        <dbReference type="Pfam" id="PF04932"/>
    </source>
</evidence>
<evidence type="ECO:0000256" key="5">
    <source>
        <dbReference type="SAM" id="Phobius"/>
    </source>
</evidence>
<keyword evidence="3 5" id="KW-1133">Transmembrane helix</keyword>
<dbReference type="eggNOG" id="COG3307">
    <property type="taxonomic scope" value="Bacteria"/>
</dbReference>
<dbReference type="KEGG" id="scs:Sta7437_2817"/>
<feature type="transmembrane region" description="Helical" evidence="5">
    <location>
        <begin position="456"/>
        <end position="476"/>
    </location>
</feature>
<dbReference type="Proteomes" id="UP000010473">
    <property type="component" value="Chromosome"/>
</dbReference>
<proteinExistence type="predicted"/>
<dbReference type="Pfam" id="PF04932">
    <property type="entry name" value="Wzy_C"/>
    <property type="match status" value="1"/>
</dbReference>
<sequence length="844" mass="94941">MPARLIKVMATITSQGSTISLAKIFGLFTVCFYVLFTLLADSHSLMVLYPVVLLWQIGLMLPILWLLMLVWQGKKLALGNHLDWLVGLGLIAVVISTVFAQFKSQAIWYGWAAFGLIAVIYLVNYYGATPQNRFRFLVKQGYLNLALIIVSLCLWFTQTLLPELARLQQLKQSGINLAFDFSTIELRNWSPFGHQNYVAGYLVLALPLLIGLTILATDWRRWLWLSGCILGLLDLYTTSSRGGWLAVIATFVIGLLILLCFSPLPRLWLVLGGIGSLIGLSLVILANNRFNNLIMAVIKGQGGSELAYRTINAVIGWRMGISHLWTGVGLGNVALLYQRYRPTWAGRESELAFQLHSTPVQLWAEIGIWSVVLEVGTSAFLGFFLFKLLREGNNLVTSDRILSWCLYASLFAYGVMSLTDYQLDNMAISGTLVLFGGILAAIWRSNSSWQRQLKKVQSSLSLVGLGITLAVIIWLFPVHRAWQLSSQGFMALNQGDKNTFIEKLTKANQLAPWEPYYSAQLGWNLGEFALASSNVEEKQQLSLAAIEWLQKSITASPYSEFGYSNLGWLVLNSNPSAATQAFVKSAELIPAKRGVFYGLGVSLLVQRQIDLATEAFTLEILRDPVFVTSPVWQSPLLRQIYPLVLNRLETKYSELIKQNSDNSFWHLCRGSLYWWEGNLAAAKQDWQPLANPLTEILLEIDSDSELKAKINALPKSSTQLLLKAWFEPENRPQLLQQAWLLHKDHMPSSLHQELLISMAQANSLREWLIIKNPIIPYRRERSGFGVVSRHIDGTIPNDFLVVVDHIAIATWFESIFPSPIYFPDLDRILQTQRDTLLKTILASK</sequence>
<dbReference type="InterPro" id="IPR007016">
    <property type="entry name" value="O-antigen_ligase-rel_domated"/>
</dbReference>
<accession>K9XUW9</accession>
<keyword evidence="2 5" id="KW-0812">Transmembrane</keyword>
<reference evidence="8" key="1">
    <citation type="journal article" date="2013" name="Proc. Natl. Acad. Sci. U.S.A.">
        <title>Improving the coverage of the cyanobacterial phylum using diversity-driven genome sequencing.</title>
        <authorList>
            <person name="Shih P.M."/>
            <person name="Wu D."/>
            <person name="Latifi A."/>
            <person name="Axen S.D."/>
            <person name="Fewer D.P."/>
            <person name="Talla E."/>
            <person name="Calteau A."/>
            <person name="Cai F."/>
            <person name="Tandeau de Marsac N."/>
            <person name="Rippka R."/>
            <person name="Herdman M."/>
            <person name="Sivonen K."/>
            <person name="Coursin T."/>
            <person name="Laurent T."/>
            <person name="Goodwin L."/>
            <person name="Nolan M."/>
            <person name="Davenport K.W."/>
            <person name="Han C.S."/>
            <person name="Rubin E.M."/>
            <person name="Eisen J.A."/>
            <person name="Woyke T."/>
            <person name="Gugger M."/>
            <person name="Kerfeld C.A."/>
        </authorList>
    </citation>
    <scope>NUCLEOTIDE SEQUENCE [LARGE SCALE GENOMIC DNA]</scope>
    <source>
        <strain evidence="8">ATCC 29371 / PCC 7437</strain>
    </source>
</reference>
<dbReference type="PANTHER" id="PTHR37422:SF23">
    <property type="entry name" value="TEICHURONIC ACID BIOSYNTHESIS PROTEIN TUAE"/>
    <property type="match status" value="1"/>
</dbReference>
<name>K9XUW9_STAC7</name>
<evidence type="ECO:0000313" key="7">
    <source>
        <dbReference type="EMBL" id="AFZ36338.1"/>
    </source>
</evidence>
<feature type="transmembrane region" description="Helical" evidence="5">
    <location>
        <begin position="401"/>
        <end position="419"/>
    </location>
</feature>
<dbReference type="Gene3D" id="1.25.40.10">
    <property type="entry name" value="Tetratricopeptide repeat domain"/>
    <property type="match status" value="1"/>
</dbReference>
<dbReference type="eggNOG" id="COG0457">
    <property type="taxonomic scope" value="Bacteria"/>
</dbReference>
<dbReference type="EMBL" id="CP003653">
    <property type="protein sequence ID" value="AFZ36338.1"/>
    <property type="molecule type" value="Genomic_DNA"/>
</dbReference>
<feature type="transmembrane region" description="Helical" evidence="5">
    <location>
        <begin position="21"/>
        <end position="40"/>
    </location>
</feature>
<dbReference type="SUPFAM" id="SSF48452">
    <property type="entry name" value="TPR-like"/>
    <property type="match status" value="1"/>
</dbReference>
<dbReference type="InterPro" id="IPR051533">
    <property type="entry name" value="WaaL-like"/>
</dbReference>
<gene>
    <name evidence="7" type="ordered locus">Sta7437_2817</name>
</gene>
<evidence type="ECO:0000256" key="3">
    <source>
        <dbReference type="ARBA" id="ARBA00022989"/>
    </source>
</evidence>
<dbReference type="HOGENOM" id="CLU_335836_0_0_3"/>
<feature type="transmembrane region" description="Helical" evidence="5">
    <location>
        <begin position="425"/>
        <end position="444"/>
    </location>
</feature>
<dbReference type="GO" id="GO:0016020">
    <property type="term" value="C:membrane"/>
    <property type="evidence" value="ECO:0007669"/>
    <property type="project" value="UniProtKB-SubCell"/>
</dbReference>
<feature type="transmembrane region" description="Helical" evidence="5">
    <location>
        <begin position="141"/>
        <end position="161"/>
    </location>
</feature>
<feature type="transmembrane region" description="Helical" evidence="5">
    <location>
        <begin position="366"/>
        <end position="389"/>
    </location>
</feature>
<feature type="transmembrane region" description="Helical" evidence="5">
    <location>
        <begin position="268"/>
        <end position="286"/>
    </location>
</feature>
<feature type="transmembrane region" description="Helical" evidence="5">
    <location>
        <begin position="244"/>
        <end position="261"/>
    </location>
</feature>
<dbReference type="STRING" id="111780.Sta7437_2817"/>
<keyword evidence="4 5" id="KW-0472">Membrane</keyword>
<comment type="subcellular location">
    <subcellularLocation>
        <location evidence="1">Membrane</location>
        <topology evidence="1">Multi-pass membrane protein</topology>
    </subcellularLocation>
</comment>
<protein>
    <submittedName>
        <fullName evidence="7">O-antigen polymerase</fullName>
    </submittedName>
</protein>
<feature type="transmembrane region" description="Helical" evidence="5">
    <location>
        <begin position="82"/>
        <end position="102"/>
    </location>
</feature>
<feature type="transmembrane region" description="Helical" evidence="5">
    <location>
        <begin position="46"/>
        <end position="70"/>
    </location>
</feature>
<evidence type="ECO:0000256" key="4">
    <source>
        <dbReference type="ARBA" id="ARBA00023136"/>
    </source>
</evidence>
<organism evidence="7 8">
    <name type="scientific">Stanieria cyanosphaera (strain ATCC 29371 / PCC 7437)</name>
    <dbReference type="NCBI Taxonomy" id="111780"/>
    <lineage>
        <taxon>Bacteria</taxon>
        <taxon>Bacillati</taxon>
        <taxon>Cyanobacteriota</taxon>
        <taxon>Cyanophyceae</taxon>
        <taxon>Pleurocapsales</taxon>
        <taxon>Dermocarpellaceae</taxon>
        <taxon>Stanieria</taxon>
    </lineage>
</organism>